<gene>
    <name evidence="4" type="ORF">J2S19_000299</name>
</gene>
<dbReference type="SUPFAM" id="SSF53067">
    <property type="entry name" value="Actin-like ATPase domain"/>
    <property type="match status" value="1"/>
</dbReference>
<comment type="function">
    <text evidence="1">Transcriptional repressor of xylose-utilizing enzymes.</text>
</comment>
<protein>
    <recommendedName>
        <fullName evidence="6">ROK family transcriptional regulator</fullName>
    </recommendedName>
</protein>
<dbReference type="PANTHER" id="PTHR18964">
    <property type="entry name" value="ROK (REPRESSOR, ORF, KINASE) FAMILY"/>
    <property type="match status" value="1"/>
</dbReference>
<dbReference type="Gene3D" id="1.10.10.10">
    <property type="entry name" value="Winged helix-like DNA-binding domain superfamily/Winged helix DNA-binding domain"/>
    <property type="match status" value="1"/>
</dbReference>
<evidence type="ECO:0008006" key="6">
    <source>
        <dbReference type="Google" id="ProtNLM"/>
    </source>
</evidence>
<sequence length="324" mass="36690">MKKVILSNIRTTLIELGSATKVEMNEKLDISFPTISKFLATMEKEGEIFSVGLDESSGGRRAKRYQYNPEYMLGLAIFLERTETNYTIFNCLGEIKEQGTFSSFLIDDGLQILTTYIDSIMTRHPNIKSLAIGVPGAVDEGRIFHIPDYEQFKHFDIKGYFENYFSIDVVVENDMNAAVLGYHKRQGNQNSHSLIYLYIGQNGPGAGLLINGDVVRGSTFFAGEVSFVPQYDDRNFWQALEKGKHGDEKVDAISRLVASFTAMMNPHSFIFCNDDLDESSIEKIIECSTNYIAKEHLPELTRSDWKEDYLFGLQSLGLQLMINK</sequence>
<keyword evidence="3" id="KW-0119">Carbohydrate metabolism</keyword>
<dbReference type="Gene3D" id="3.30.420.40">
    <property type="match status" value="2"/>
</dbReference>
<accession>A0ABT9Z9W9</accession>
<keyword evidence="5" id="KW-1185">Reference proteome</keyword>
<dbReference type="InterPro" id="IPR000600">
    <property type="entry name" value="ROK"/>
</dbReference>
<dbReference type="CDD" id="cd23763">
    <property type="entry name" value="ASKHA_ATPase_ROK"/>
    <property type="match status" value="1"/>
</dbReference>
<dbReference type="PANTHER" id="PTHR18964:SF149">
    <property type="entry name" value="BIFUNCTIONAL UDP-N-ACETYLGLUCOSAMINE 2-EPIMERASE_N-ACETYLMANNOSAMINE KINASE"/>
    <property type="match status" value="1"/>
</dbReference>
<dbReference type="SUPFAM" id="SSF46785">
    <property type="entry name" value="Winged helix' DNA-binding domain"/>
    <property type="match status" value="1"/>
</dbReference>
<dbReference type="InterPro" id="IPR043129">
    <property type="entry name" value="ATPase_NBD"/>
</dbReference>
<evidence type="ECO:0000313" key="4">
    <source>
        <dbReference type="EMBL" id="MDQ0229049.1"/>
    </source>
</evidence>
<dbReference type="InterPro" id="IPR036388">
    <property type="entry name" value="WH-like_DNA-bd_sf"/>
</dbReference>
<reference evidence="4 5" key="1">
    <citation type="submission" date="2023-07" db="EMBL/GenBank/DDBJ databases">
        <title>Genomic Encyclopedia of Type Strains, Phase IV (KMG-IV): sequencing the most valuable type-strain genomes for metagenomic binning, comparative biology and taxonomic classification.</title>
        <authorList>
            <person name="Goeker M."/>
        </authorList>
    </citation>
    <scope>NUCLEOTIDE SEQUENCE [LARGE SCALE GENOMIC DNA]</scope>
    <source>
        <strain evidence="4 5">DSM 29005</strain>
    </source>
</reference>
<organism evidence="4 5">
    <name type="scientific">Metabacillus malikii</name>
    <dbReference type="NCBI Taxonomy" id="1504265"/>
    <lineage>
        <taxon>Bacteria</taxon>
        <taxon>Bacillati</taxon>
        <taxon>Bacillota</taxon>
        <taxon>Bacilli</taxon>
        <taxon>Bacillales</taxon>
        <taxon>Bacillaceae</taxon>
        <taxon>Metabacillus</taxon>
    </lineage>
</organism>
<keyword evidence="3" id="KW-0859">Xylose metabolism</keyword>
<dbReference type="Proteomes" id="UP001234495">
    <property type="component" value="Unassembled WGS sequence"/>
</dbReference>
<dbReference type="Pfam" id="PF00480">
    <property type="entry name" value="ROK"/>
    <property type="match status" value="1"/>
</dbReference>
<comment type="similarity">
    <text evidence="2">Belongs to the ROK (NagC/XylR) family.</text>
</comment>
<name>A0ABT9Z9W9_9BACI</name>
<dbReference type="InterPro" id="IPR036390">
    <property type="entry name" value="WH_DNA-bd_sf"/>
</dbReference>
<dbReference type="EMBL" id="JAUSUD010000001">
    <property type="protein sequence ID" value="MDQ0229049.1"/>
    <property type="molecule type" value="Genomic_DNA"/>
</dbReference>
<evidence type="ECO:0000313" key="5">
    <source>
        <dbReference type="Proteomes" id="UP001234495"/>
    </source>
</evidence>
<evidence type="ECO:0000256" key="1">
    <source>
        <dbReference type="ARBA" id="ARBA00002486"/>
    </source>
</evidence>
<comment type="caution">
    <text evidence="4">The sequence shown here is derived from an EMBL/GenBank/DDBJ whole genome shotgun (WGS) entry which is preliminary data.</text>
</comment>
<proteinExistence type="inferred from homology"/>
<evidence type="ECO:0000256" key="3">
    <source>
        <dbReference type="ARBA" id="ARBA00022629"/>
    </source>
</evidence>
<evidence type="ECO:0000256" key="2">
    <source>
        <dbReference type="ARBA" id="ARBA00006479"/>
    </source>
</evidence>